<dbReference type="GO" id="GO:0061575">
    <property type="term" value="F:cyclin-dependent protein serine/threonine kinase activator activity"/>
    <property type="evidence" value="ECO:0007669"/>
    <property type="project" value="InterPro"/>
</dbReference>
<keyword evidence="4 9" id="KW-0863">Zinc-finger</keyword>
<dbReference type="Proteomes" id="UP000279236">
    <property type="component" value="Unassembled WGS sequence"/>
</dbReference>
<keyword evidence="6" id="KW-0539">Nucleus</keyword>
<dbReference type="GeneID" id="39592158"/>
<dbReference type="NCBIfam" id="TIGR00570">
    <property type="entry name" value="cdk7"/>
    <property type="match status" value="1"/>
</dbReference>
<evidence type="ECO:0000256" key="9">
    <source>
        <dbReference type="PROSITE-ProRule" id="PRU00175"/>
    </source>
</evidence>
<evidence type="ECO:0000256" key="7">
    <source>
        <dbReference type="ARBA" id="ARBA00029873"/>
    </source>
</evidence>
<dbReference type="GO" id="GO:0006357">
    <property type="term" value="P:regulation of transcription by RNA polymerase II"/>
    <property type="evidence" value="ECO:0007669"/>
    <property type="project" value="TreeGrafter"/>
</dbReference>
<name>A0A427XUJ2_9TREE</name>
<dbReference type="PROSITE" id="PS00518">
    <property type="entry name" value="ZF_RING_1"/>
    <property type="match status" value="1"/>
</dbReference>
<evidence type="ECO:0000259" key="11">
    <source>
        <dbReference type="PROSITE" id="PS50089"/>
    </source>
</evidence>
<dbReference type="Gene3D" id="3.30.40.10">
    <property type="entry name" value="Zinc/RING finger domain, C3HC4 (zinc finger)"/>
    <property type="match status" value="1"/>
</dbReference>
<dbReference type="GO" id="GO:0070985">
    <property type="term" value="C:transcription factor TFIIK complex"/>
    <property type="evidence" value="ECO:0007669"/>
    <property type="project" value="UniProtKB-ARBA"/>
</dbReference>
<dbReference type="Pfam" id="PF06391">
    <property type="entry name" value="MAT1"/>
    <property type="match status" value="1"/>
</dbReference>
<organism evidence="12 13">
    <name type="scientific">Apiotrichum porosum</name>
    <dbReference type="NCBI Taxonomy" id="105984"/>
    <lineage>
        <taxon>Eukaryota</taxon>
        <taxon>Fungi</taxon>
        <taxon>Dikarya</taxon>
        <taxon>Basidiomycota</taxon>
        <taxon>Agaricomycotina</taxon>
        <taxon>Tremellomycetes</taxon>
        <taxon>Trichosporonales</taxon>
        <taxon>Trichosporonaceae</taxon>
        <taxon>Apiotrichum</taxon>
    </lineage>
</organism>
<evidence type="ECO:0000256" key="8">
    <source>
        <dbReference type="ARBA" id="ARBA00033277"/>
    </source>
</evidence>
<dbReference type="GO" id="GO:0006289">
    <property type="term" value="P:nucleotide-excision repair"/>
    <property type="evidence" value="ECO:0007669"/>
    <property type="project" value="InterPro"/>
</dbReference>
<accession>A0A427XUJ2</accession>
<dbReference type="InterPro" id="IPR015877">
    <property type="entry name" value="MAT1_centre"/>
</dbReference>
<evidence type="ECO:0000256" key="2">
    <source>
        <dbReference type="ARBA" id="ARBA00022257"/>
    </source>
</evidence>
<evidence type="ECO:0000256" key="6">
    <source>
        <dbReference type="ARBA" id="ARBA00023242"/>
    </source>
</evidence>
<dbReference type="PANTHER" id="PTHR12683:SF13">
    <property type="entry name" value="CDK-ACTIVATING KINASE ASSEMBLY FACTOR MAT1"/>
    <property type="match status" value="1"/>
</dbReference>
<dbReference type="EMBL" id="RSCE01000005">
    <property type="protein sequence ID" value="RSH82626.1"/>
    <property type="molecule type" value="Genomic_DNA"/>
</dbReference>
<dbReference type="InterPro" id="IPR001841">
    <property type="entry name" value="Znf_RING"/>
</dbReference>
<dbReference type="PROSITE" id="PS50089">
    <property type="entry name" value="ZF_RING_2"/>
    <property type="match status" value="1"/>
</dbReference>
<dbReference type="InterPro" id="IPR004575">
    <property type="entry name" value="MAT1/Tfb3"/>
</dbReference>
<evidence type="ECO:0000313" key="13">
    <source>
        <dbReference type="Proteomes" id="UP000279236"/>
    </source>
</evidence>
<dbReference type="Pfam" id="PF17121">
    <property type="entry name" value="zf-C3HC4_5"/>
    <property type="match status" value="1"/>
</dbReference>
<evidence type="ECO:0000256" key="3">
    <source>
        <dbReference type="ARBA" id="ARBA00022723"/>
    </source>
</evidence>
<dbReference type="FunFam" id="3.30.40.10:FF:000037">
    <property type="entry name" value="Cdk-activating kinase assembly factor MAT1, centre"/>
    <property type="match status" value="1"/>
</dbReference>
<feature type="domain" description="RING-type" evidence="11">
    <location>
        <begin position="80"/>
        <end position="124"/>
    </location>
</feature>
<proteinExistence type="predicted"/>
<evidence type="ECO:0000256" key="1">
    <source>
        <dbReference type="ARBA" id="ARBA00004123"/>
    </source>
</evidence>
<feature type="region of interest" description="Disordered" evidence="10">
    <location>
        <begin position="1"/>
        <end position="48"/>
    </location>
</feature>
<dbReference type="GO" id="GO:0008270">
    <property type="term" value="F:zinc ion binding"/>
    <property type="evidence" value="ECO:0007669"/>
    <property type="project" value="UniProtKB-KW"/>
</dbReference>
<dbReference type="InterPro" id="IPR017907">
    <property type="entry name" value="Znf_RING_CS"/>
</dbReference>
<keyword evidence="13" id="KW-1185">Reference proteome</keyword>
<evidence type="ECO:0000313" key="12">
    <source>
        <dbReference type="EMBL" id="RSH82626.1"/>
    </source>
</evidence>
<dbReference type="InterPro" id="IPR013083">
    <property type="entry name" value="Znf_RING/FYVE/PHD"/>
</dbReference>
<dbReference type="PANTHER" id="PTHR12683">
    <property type="entry name" value="CDK-ACTIVATING KINASE ASSEMBLY FACTOR MAT1"/>
    <property type="match status" value="1"/>
</dbReference>
<evidence type="ECO:0000256" key="4">
    <source>
        <dbReference type="ARBA" id="ARBA00022771"/>
    </source>
</evidence>
<sequence length="391" mass="43448">MSTSAARPTLKRPVNPVRRPGASVGMRRPPGAASNGPGAISRGAGLAPGSKGNDDGYLYVAGVRDPSKRVTEYRTEQDVCPVCQTDRQFNKNLRLLVSPCYHKMCESCIDRLFTLGPEPCPQCDKVLRKVNFAHQTFEDLKVEKEISVRRRMAEIFNKRREDFESLRDYDDYLQTVEEYTFNLLNDVDVPATEAALSSYTTDNASLIATNQQKKAMEALSQTERDEVEKRARAERIHMIEEAERVDRAEEIRVKAEIVDALARPSGGQELAKEIADRAAKAKAARAAALAATVPPSLAALYNVKDVDETPHSPNSPSYAGPYVPIPYSDPDEAEWSHWYNLKDNYADGRAGVVWAKEDREGAVRGGGWDISLFWEMEVRSAVEALSLEPLA</sequence>
<dbReference type="AlphaFoldDB" id="A0A427XUJ2"/>
<dbReference type="RefSeq" id="XP_028476858.1">
    <property type="nucleotide sequence ID" value="XM_028622965.1"/>
</dbReference>
<comment type="subcellular location">
    <subcellularLocation>
        <location evidence="1">Nucleus</location>
    </subcellularLocation>
</comment>
<protein>
    <recommendedName>
        <fullName evidence="2">RNA polymerase II transcription factor B subunit 3</fullName>
    </recommendedName>
    <alternativeName>
        <fullName evidence="8">RNA polymerase II transcription factor B 38 kDa subunit</fullName>
    </alternativeName>
    <alternativeName>
        <fullName evidence="7">RNA polymerase II transcription factor B p38 subunit</fullName>
    </alternativeName>
</protein>
<gene>
    <name evidence="12" type="primary">TFB3</name>
    <name evidence="12" type="ORF">EHS24_007615</name>
</gene>
<keyword evidence="3" id="KW-0479">Metal-binding</keyword>
<evidence type="ECO:0000256" key="5">
    <source>
        <dbReference type="ARBA" id="ARBA00022833"/>
    </source>
</evidence>
<evidence type="ECO:0000256" key="10">
    <source>
        <dbReference type="SAM" id="MobiDB-lite"/>
    </source>
</evidence>
<dbReference type="SUPFAM" id="SSF57850">
    <property type="entry name" value="RING/U-box"/>
    <property type="match status" value="1"/>
</dbReference>
<dbReference type="STRING" id="105984.A0A427XUJ2"/>
<dbReference type="OrthoDB" id="5963at2759"/>
<keyword evidence="5" id="KW-0862">Zinc</keyword>
<dbReference type="SMART" id="SM00184">
    <property type="entry name" value="RING"/>
    <property type="match status" value="1"/>
</dbReference>
<reference evidence="12 13" key="1">
    <citation type="submission" date="2018-11" db="EMBL/GenBank/DDBJ databases">
        <title>Genome sequence of Apiotrichum porosum DSM 27194.</title>
        <authorList>
            <person name="Aliyu H."/>
            <person name="Gorte O."/>
            <person name="Ochsenreither K."/>
        </authorList>
    </citation>
    <scope>NUCLEOTIDE SEQUENCE [LARGE SCALE GENOMIC DNA]</scope>
    <source>
        <strain evidence="12 13">DSM 27194</strain>
    </source>
</reference>
<comment type="caution">
    <text evidence="12">The sequence shown here is derived from an EMBL/GenBank/DDBJ whole genome shotgun (WGS) entry which is preliminary data.</text>
</comment>